<organism evidence="2 3">
    <name type="scientific">Acanthopleuribacter pedis</name>
    <dbReference type="NCBI Taxonomy" id="442870"/>
    <lineage>
        <taxon>Bacteria</taxon>
        <taxon>Pseudomonadati</taxon>
        <taxon>Acidobacteriota</taxon>
        <taxon>Holophagae</taxon>
        <taxon>Acanthopleuribacterales</taxon>
        <taxon>Acanthopleuribacteraceae</taxon>
        <taxon>Acanthopleuribacter</taxon>
    </lineage>
</organism>
<dbReference type="RefSeq" id="WP_207856307.1">
    <property type="nucleotide sequence ID" value="NZ_JAFREP010000001.1"/>
</dbReference>
<accession>A0A8J7U117</accession>
<dbReference type="Pfam" id="PF12401">
    <property type="entry name" value="FhaA_N"/>
    <property type="match status" value="1"/>
</dbReference>
<evidence type="ECO:0000313" key="2">
    <source>
        <dbReference type="EMBL" id="MBO1317072.1"/>
    </source>
</evidence>
<gene>
    <name evidence="2" type="ORF">J3U88_01275</name>
</gene>
<dbReference type="AlphaFoldDB" id="A0A8J7U117"/>
<dbReference type="EMBL" id="JAFREP010000001">
    <property type="protein sequence ID" value="MBO1317072.1"/>
    <property type="molecule type" value="Genomic_DNA"/>
</dbReference>
<sequence length="98" mass="11915">MFARFSKKPITIKELSEQVVRQVKRNAQTLMHRQVYYRYIEVFLSEADFEYWLPFRDQLIEQLKQELSRQIMNKDEPYQPVLDIFRAENNKTHISGGF</sequence>
<comment type="caution">
    <text evidence="2">The sequence shown here is derived from an EMBL/GenBank/DDBJ whole genome shotgun (WGS) entry which is preliminary data.</text>
</comment>
<dbReference type="InterPro" id="IPR022128">
    <property type="entry name" value="FhaA_N"/>
</dbReference>
<dbReference type="InterPro" id="IPR042287">
    <property type="entry name" value="FhaA_N_sf"/>
</dbReference>
<reference evidence="2" key="1">
    <citation type="submission" date="2021-03" db="EMBL/GenBank/DDBJ databases">
        <authorList>
            <person name="Wang G."/>
        </authorList>
    </citation>
    <scope>NUCLEOTIDE SEQUENCE</scope>
    <source>
        <strain evidence="2">KCTC 12899</strain>
    </source>
</reference>
<protein>
    <submittedName>
        <fullName evidence="2">DUF3662 domain-containing protein</fullName>
    </submittedName>
</protein>
<dbReference type="Proteomes" id="UP000664417">
    <property type="component" value="Unassembled WGS sequence"/>
</dbReference>
<evidence type="ECO:0000259" key="1">
    <source>
        <dbReference type="Pfam" id="PF12401"/>
    </source>
</evidence>
<feature type="domain" description="FhaA N-terminal" evidence="1">
    <location>
        <begin position="1"/>
        <end position="74"/>
    </location>
</feature>
<name>A0A8J7U117_9BACT</name>
<keyword evidence="3" id="KW-1185">Reference proteome</keyword>
<dbReference type="Gene3D" id="3.30.2320.60">
    <property type="entry name" value="FhaA, phosphopeptide-binding domain (DUF3662)"/>
    <property type="match status" value="1"/>
</dbReference>
<proteinExistence type="predicted"/>
<evidence type="ECO:0000313" key="3">
    <source>
        <dbReference type="Proteomes" id="UP000664417"/>
    </source>
</evidence>